<evidence type="ECO:0000313" key="2">
    <source>
        <dbReference type="EMBL" id="KAK5915509.1"/>
    </source>
</evidence>
<keyword evidence="3" id="KW-1185">Reference proteome</keyword>
<dbReference type="EMBL" id="JAULUE010002046">
    <property type="protein sequence ID" value="KAK5915509.1"/>
    <property type="molecule type" value="Genomic_DNA"/>
</dbReference>
<dbReference type="AlphaFoldDB" id="A0AAN8D571"/>
<organism evidence="2 3">
    <name type="scientific">Champsocephalus esox</name>
    <name type="common">pike icefish</name>
    <dbReference type="NCBI Taxonomy" id="159716"/>
    <lineage>
        <taxon>Eukaryota</taxon>
        <taxon>Metazoa</taxon>
        <taxon>Chordata</taxon>
        <taxon>Craniata</taxon>
        <taxon>Vertebrata</taxon>
        <taxon>Euteleostomi</taxon>
        <taxon>Actinopterygii</taxon>
        <taxon>Neopterygii</taxon>
        <taxon>Teleostei</taxon>
        <taxon>Neoteleostei</taxon>
        <taxon>Acanthomorphata</taxon>
        <taxon>Eupercaria</taxon>
        <taxon>Perciformes</taxon>
        <taxon>Notothenioidei</taxon>
        <taxon>Channichthyidae</taxon>
        <taxon>Champsocephalus</taxon>
    </lineage>
</organism>
<reference evidence="2 3" key="1">
    <citation type="journal article" date="2023" name="Mol. Biol. Evol.">
        <title>Genomics of Secondarily Temperate Adaptation in the Only Non-Antarctic Icefish.</title>
        <authorList>
            <person name="Rivera-Colon A.G."/>
            <person name="Rayamajhi N."/>
            <person name="Minhas B.F."/>
            <person name="Madrigal G."/>
            <person name="Bilyk K.T."/>
            <person name="Yoon V."/>
            <person name="Hune M."/>
            <person name="Gregory S."/>
            <person name="Cheng C.H.C."/>
            <person name="Catchen J.M."/>
        </authorList>
    </citation>
    <scope>NUCLEOTIDE SEQUENCE [LARGE SCALE GENOMIC DNA]</scope>
    <source>
        <strain evidence="2">JC2023a</strain>
    </source>
</reference>
<feature type="compositionally biased region" description="Low complexity" evidence="1">
    <location>
        <begin position="24"/>
        <end position="48"/>
    </location>
</feature>
<name>A0AAN8D571_9TELE</name>
<feature type="compositionally biased region" description="Acidic residues" evidence="1">
    <location>
        <begin position="1"/>
        <end position="13"/>
    </location>
</feature>
<evidence type="ECO:0000256" key="1">
    <source>
        <dbReference type="SAM" id="MobiDB-lite"/>
    </source>
</evidence>
<comment type="caution">
    <text evidence="2">The sequence shown here is derived from an EMBL/GenBank/DDBJ whole genome shotgun (WGS) entry which is preliminary data.</text>
</comment>
<dbReference type="Proteomes" id="UP001335648">
    <property type="component" value="Unassembled WGS sequence"/>
</dbReference>
<evidence type="ECO:0000313" key="3">
    <source>
        <dbReference type="Proteomes" id="UP001335648"/>
    </source>
</evidence>
<accession>A0AAN8D571</accession>
<gene>
    <name evidence="2" type="ORF">CesoFtcFv8_001093</name>
</gene>
<proteinExistence type="predicted"/>
<feature type="region of interest" description="Disordered" evidence="1">
    <location>
        <begin position="1"/>
        <end position="89"/>
    </location>
</feature>
<protein>
    <submittedName>
        <fullName evidence="2">Uncharacterized protein</fullName>
    </submittedName>
</protein>
<sequence length="89" mass="9492">MSNSDDSEDELFQEDLNPSPDAPPEAASPSSSYRRPSTRAGSRSSSHSAEADLLTLQLQQKGKEGGKEVAPPSSSSVQKVNFLPGSHHR</sequence>